<keyword evidence="2" id="KW-1185">Reference proteome</keyword>
<dbReference type="Pfam" id="PF20150">
    <property type="entry name" value="2EXR"/>
    <property type="match status" value="1"/>
</dbReference>
<evidence type="ECO:0000259" key="1">
    <source>
        <dbReference type="Pfam" id="PF20150"/>
    </source>
</evidence>
<evidence type="ECO:0000313" key="2">
    <source>
        <dbReference type="Proteomes" id="UP000504637"/>
    </source>
</evidence>
<gene>
    <name evidence="3" type="ORF">K489DRAFT_372214</name>
</gene>
<reference evidence="3" key="3">
    <citation type="submission" date="2025-08" db="UniProtKB">
        <authorList>
            <consortium name="RefSeq"/>
        </authorList>
    </citation>
    <scope>IDENTIFICATION</scope>
    <source>
        <strain evidence="3">CBS 342.82</strain>
    </source>
</reference>
<reference evidence="3" key="2">
    <citation type="submission" date="2020-04" db="EMBL/GenBank/DDBJ databases">
        <authorList>
            <consortium name="NCBI Genome Project"/>
        </authorList>
    </citation>
    <scope>NUCLEOTIDE SEQUENCE</scope>
    <source>
        <strain evidence="3">CBS 342.82</strain>
    </source>
</reference>
<dbReference type="OrthoDB" id="3473305at2759"/>
<dbReference type="PANTHER" id="PTHR35910:SF1">
    <property type="entry name" value="2EXR DOMAIN-CONTAINING PROTEIN"/>
    <property type="match status" value="1"/>
</dbReference>
<name>A0A6J3M1C1_9PEZI</name>
<accession>A0A6J3M1C1</accession>
<reference evidence="3" key="1">
    <citation type="submission" date="2020-01" db="EMBL/GenBank/DDBJ databases">
        <authorList>
            <consortium name="DOE Joint Genome Institute"/>
            <person name="Haridas S."/>
            <person name="Albert R."/>
            <person name="Binder M."/>
            <person name="Bloem J."/>
            <person name="Labutti K."/>
            <person name="Salamov A."/>
            <person name="Andreopoulos B."/>
            <person name="Baker S.E."/>
            <person name="Barry K."/>
            <person name="Bills G."/>
            <person name="Bluhm B.H."/>
            <person name="Cannon C."/>
            <person name="Castanera R."/>
            <person name="Culley D.E."/>
            <person name="Daum C."/>
            <person name="Ezra D."/>
            <person name="Gonzalez J.B."/>
            <person name="Henrissat B."/>
            <person name="Kuo A."/>
            <person name="Liang C."/>
            <person name="Lipzen A."/>
            <person name="Lutzoni F."/>
            <person name="Magnuson J."/>
            <person name="Mondo S."/>
            <person name="Nolan M."/>
            <person name="Ohm R."/>
            <person name="Pangilinan J."/>
            <person name="Park H.-J."/>
            <person name="Ramirez L."/>
            <person name="Alfaro M."/>
            <person name="Sun H."/>
            <person name="Tritt A."/>
            <person name="Yoshinaga Y."/>
            <person name="Zwiers L.-H."/>
            <person name="Turgeon B.G."/>
            <person name="Goodwin S.B."/>
            <person name="Spatafora J.W."/>
            <person name="Crous P.W."/>
            <person name="Grigoriev I.V."/>
        </authorList>
    </citation>
    <scope>NUCLEOTIDE SEQUENCE</scope>
    <source>
        <strain evidence="3">CBS 342.82</strain>
    </source>
</reference>
<evidence type="ECO:0000313" key="3">
    <source>
        <dbReference type="RefSeq" id="XP_033458335.1"/>
    </source>
</evidence>
<dbReference type="AlphaFoldDB" id="A0A6J3M1C1"/>
<proteinExistence type="predicted"/>
<dbReference type="PANTHER" id="PTHR35910">
    <property type="entry name" value="2EXR DOMAIN-CONTAINING PROTEIN"/>
    <property type="match status" value="1"/>
</dbReference>
<feature type="domain" description="2EXR" evidence="1">
    <location>
        <begin position="23"/>
        <end position="101"/>
    </location>
</feature>
<dbReference type="RefSeq" id="XP_033458335.1">
    <property type="nucleotide sequence ID" value="XM_033603319.1"/>
</dbReference>
<dbReference type="GeneID" id="54361119"/>
<dbReference type="Proteomes" id="UP000504637">
    <property type="component" value="Unplaced"/>
</dbReference>
<dbReference type="InterPro" id="IPR045518">
    <property type="entry name" value="2EXR"/>
</dbReference>
<protein>
    <recommendedName>
        <fullName evidence="1">2EXR domain-containing protein</fullName>
    </recommendedName>
</protein>
<organism evidence="3">
    <name type="scientific">Dissoconium aciculare CBS 342.82</name>
    <dbReference type="NCBI Taxonomy" id="1314786"/>
    <lineage>
        <taxon>Eukaryota</taxon>
        <taxon>Fungi</taxon>
        <taxon>Dikarya</taxon>
        <taxon>Ascomycota</taxon>
        <taxon>Pezizomycotina</taxon>
        <taxon>Dothideomycetes</taxon>
        <taxon>Dothideomycetidae</taxon>
        <taxon>Mycosphaerellales</taxon>
        <taxon>Dissoconiaceae</taxon>
        <taxon>Dissoconium</taxon>
    </lineage>
</organism>
<sequence>MPVSSREQSDATPAANSSSPSVFALFPKLPVELRREIWRLCLPHRVYEIDYAVGGCWFPFHKRAPCPFTPSTLLNHEPPTIARICVESREVAFEQGTFNDHGRPVTPFDTRWSAGNSINHTIWEAPARTHLTHLNWDGRYQAEYGAESAVYEQPLLYLEHCAAKNKDCGSLMFVYLKQIYTQRDWTHVLNVLNRESRWLVVMDVVVTHAPRSVAAPFFGLLYDAPVQVLDSADADRVAAMYELAEQCERGCDPRQAQRIVRRTAAELDHELQDFFTDKKKYREGNLTTRLRPAIMFRWCPYMCNHACRRLPSAWTFWP</sequence>